<proteinExistence type="predicted"/>
<organism evidence="1">
    <name type="scientific">Arundo donax</name>
    <name type="common">Giant reed</name>
    <name type="synonym">Donax arundinaceus</name>
    <dbReference type="NCBI Taxonomy" id="35708"/>
    <lineage>
        <taxon>Eukaryota</taxon>
        <taxon>Viridiplantae</taxon>
        <taxon>Streptophyta</taxon>
        <taxon>Embryophyta</taxon>
        <taxon>Tracheophyta</taxon>
        <taxon>Spermatophyta</taxon>
        <taxon>Magnoliopsida</taxon>
        <taxon>Liliopsida</taxon>
        <taxon>Poales</taxon>
        <taxon>Poaceae</taxon>
        <taxon>PACMAD clade</taxon>
        <taxon>Arundinoideae</taxon>
        <taxon>Arundineae</taxon>
        <taxon>Arundo</taxon>
    </lineage>
</organism>
<accession>A0A0A9C4U2</accession>
<dbReference type="EMBL" id="GBRH01229475">
    <property type="protein sequence ID" value="JAD68420.1"/>
    <property type="molecule type" value="Transcribed_RNA"/>
</dbReference>
<evidence type="ECO:0000313" key="1">
    <source>
        <dbReference type="EMBL" id="JAD68420.1"/>
    </source>
</evidence>
<protein>
    <submittedName>
        <fullName evidence="1">Uncharacterized protein</fullName>
    </submittedName>
</protein>
<sequence length="64" mass="7315">MCHARALPCRHSQETNHLTIRAYYTTCELFATFGCWEQLAEQIRQKMLVAAGALHSESHMHTPS</sequence>
<reference evidence="1" key="1">
    <citation type="submission" date="2014-09" db="EMBL/GenBank/DDBJ databases">
        <authorList>
            <person name="Magalhaes I.L.F."/>
            <person name="Oliveira U."/>
            <person name="Santos F.R."/>
            <person name="Vidigal T.H.D.A."/>
            <person name="Brescovit A.D."/>
            <person name="Santos A.J."/>
        </authorList>
    </citation>
    <scope>NUCLEOTIDE SEQUENCE</scope>
    <source>
        <tissue evidence="1">Shoot tissue taken approximately 20 cm above the soil surface</tissue>
    </source>
</reference>
<name>A0A0A9C4U2_ARUDO</name>
<reference evidence="1" key="2">
    <citation type="journal article" date="2015" name="Data Brief">
        <title>Shoot transcriptome of the giant reed, Arundo donax.</title>
        <authorList>
            <person name="Barrero R.A."/>
            <person name="Guerrero F.D."/>
            <person name="Moolhuijzen P."/>
            <person name="Goolsby J.A."/>
            <person name="Tidwell J."/>
            <person name="Bellgard S.E."/>
            <person name="Bellgard M.I."/>
        </authorList>
    </citation>
    <scope>NUCLEOTIDE SEQUENCE</scope>
    <source>
        <tissue evidence="1">Shoot tissue taken approximately 20 cm above the soil surface</tissue>
    </source>
</reference>
<dbReference type="AlphaFoldDB" id="A0A0A9C4U2"/>